<protein>
    <submittedName>
        <fullName evidence="3">Uncharacterized protein</fullName>
    </submittedName>
</protein>
<keyword evidence="4" id="KW-1185">Reference proteome</keyword>
<feature type="compositionally biased region" description="Low complexity" evidence="1">
    <location>
        <begin position="333"/>
        <end position="342"/>
    </location>
</feature>
<feature type="transmembrane region" description="Helical" evidence="2">
    <location>
        <begin position="6"/>
        <end position="34"/>
    </location>
</feature>
<keyword evidence="2" id="KW-0812">Transmembrane</keyword>
<name>A0A2C5YHX9_9HYPO</name>
<feature type="transmembrane region" description="Helical" evidence="2">
    <location>
        <begin position="198"/>
        <end position="223"/>
    </location>
</feature>
<proteinExistence type="predicted"/>
<sequence>MVNTNTAYNIAAGALVLVTAVAAAVVFLCSLCLVRRRKDPARSWLVYYKIAFGLFVFAIILYFFHYLLVVLFDRLYHSDENKERVAGVVLNLRRAGAETGIVGALATDLVVIFALLALLGLGVGINTVYNNGQKLSLDRWLQFAGFGVAVLLGSLDLAVFALREKEFSGAYTEQAHDHISGGLKALNTDYKWAGSTKAITLAILTIQFACALAVSVNSIVVAVQTRLEPRVKTAVRHLLVCCVLLLLRTSYDLGYFLKYVPLHDQYHGDGQSSESNVCFAVVDIVLSFWPTYILFVVLFAFGTKQQHGIWATPGNFTRVGPGDNSSLTPWGYSSSHQSQQSQEPLQPEWNHSRQTSSQQTRDLEREQTREPVPDQARSPAPSYSPCQVPLPPPAMVQVPSLQSVPSLSSMAPLQPVAPLQVMQPQLDGSNMQPWPAVPAPYFQYPQPYEVSVASGPPPAHSEAMGLYHQADGTPPSSSPLPYDEKR</sequence>
<feature type="transmembrane region" description="Helical" evidence="2">
    <location>
        <begin position="235"/>
        <end position="257"/>
    </location>
</feature>
<reference evidence="3 4" key="1">
    <citation type="submission" date="2017-06" db="EMBL/GenBank/DDBJ databases">
        <title>Ant-infecting Ophiocordyceps genomes reveal a high diversity of potential behavioral manipulation genes and a possible major role for enterotoxins.</title>
        <authorList>
            <person name="De Bekker C."/>
            <person name="Evans H.C."/>
            <person name="Brachmann A."/>
            <person name="Hughes D.P."/>
        </authorList>
    </citation>
    <scope>NUCLEOTIDE SEQUENCE [LARGE SCALE GENOMIC DNA]</scope>
    <source>
        <strain evidence="3 4">Map64</strain>
    </source>
</reference>
<feature type="transmembrane region" description="Helical" evidence="2">
    <location>
        <begin position="109"/>
        <end position="129"/>
    </location>
</feature>
<keyword evidence="2" id="KW-1133">Transmembrane helix</keyword>
<comment type="caution">
    <text evidence="3">The sequence shown here is derived from an EMBL/GenBank/DDBJ whole genome shotgun (WGS) entry which is preliminary data.</text>
</comment>
<feature type="transmembrane region" description="Helical" evidence="2">
    <location>
        <begin position="46"/>
        <end position="68"/>
    </location>
</feature>
<keyword evidence="2" id="KW-0472">Membrane</keyword>
<dbReference type="EMBL" id="NJET01000007">
    <property type="protein sequence ID" value="PHH66511.1"/>
    <property type="molecule type" value="Genomic_DNA"/>
</dbReference>
<organism evidence="3 4">
    <name type="scientific">Ophiocordyceps australis</name>
    <dbReference type="NCBI Taxonomy" id="1399860"/>
    <lineage>
        <taxon>Eukaryota</taxon>
        <taxon>Fungi</taxon>
        <taxon>Dikarya</taxon>
        <taxon>Ascomycota</taxon>
        <taxon>Pezizomycotina</taxon>
        <taxon>Sordariomycetes</taxon>
        <taxon>Hypocreomycetidae</taxon>
        <taxon>Hypocreales</taxon>
        <taxon>Ophiocordycipitaceae</taxon>
        <taxon>Ophiocordyceps</taxon>
    </lineage>
</organism>
<dbReference type="Proteomes" id="UP000226192">
    <property type="component" value="Unassembled WGS sequence"/>
</dbReference>
<dbReference type="STRING" id="1399860.A0A2C5YHX9"/>
<evidence type="ECO:0000313" key="3">
    <source>
        <dbReference type="EMBL" id="PHH66511.1"/>
    </source>
</evidence>
<feature type="compositionally biased region" description="Basic and acidic residues" evidence="1">
    <location>
        <begin position="361"/>
        <end position="372"/>
    </location>
</feature>
<feature type="region of interest" description="Disordered" evidence="1">
    <location>
        <begin position="452"/>
        <end position="486"/>
    </location>
</feature>
<accession>A0A2C5YHX9</accession>
<evidence type="ECO:0000256" key="2">
    <source>
        <dbReference type="SAM" id="Phobius"/>
    </source>
</evidence>
<evidence type="ECO:0000256" key="1">
    <source>
        <dbReference type="SAM" id="MobiDB-lite"/>
    </source>
</evidence>
<dbReference type="AlphaFoldDB" id="A0A2C5YHX9"/>
<evidence type="ECO:0000313" key="4">
    <source>
        <dbReference type="Proteomes" id="UP000226192"/>
    </source>
</evidence>
<feature type="region of interest" description="Disordered" evidence="1">
    <location>
        <begin position="327"/>
        <end position="391"/>
    </location>
</feature>
<feature type="transmembrane region" description="Helical" evidence="2">
    <location>
        <begin position="277"/>
        <end position="301"/>
    </location>
</feature>
<gene>
    <name evidence="3" type="ORF">CDD81_6986</name>
</gene>
<dbReference type="OrthoDB" id="5217806at2759"/>
<feature type="transmembrane region" description="Helical" evidence="2">
    <location>
        <begin position="141"/>
        <end position="162"/>
    </location>
</feature>